<gene>
    <name evidence="1" type="ORF">CR492_08285</name>
</gene>
<evidence type="ECO:0000313" key="2">
    <source>
        <dbReference type="Proteomes" id="UP000236286"/>
    </source>
</evidence>
<organism evidence="1 2">
    <name type="scientific">Methylocella silvestris</name>
    <dbReference type="NCBI Taxonomy" id="199596"/>
    <lineage>
        <taxon>Bacteria</taxon>
        <taxon>Pseudomonadati</taxon>
        <taxon>Pseudomonadota</taxon>
        <taxon>Alphaproteobacteria</taxon>
        <taxon>Hyphomicrobiales</taxon>
        <taxon>Beijerinckiaceae</taxon>
        <taxon>Methylocella</taxon>
    </lineage>
</organism>
<evidence type="ECO:0000313" key="1">
    <source>
        <dbReference type="EMBL" id="PNG26396.1"/>
    </source>
</evidence>
<dbReference type="EMBL" id="PDZR01000007">
    <property type="protein sequence ID" value="PNG26396.1"/>
    <property type="molecule type" value="Genomic_DNA"/>
</dbReference>
<comment type="caution">
    <text evidence="1">The sequence shown here is derived from an EMBL/GenBank/DDBJ whole genome shotgun (WGS) entry which is preliminary data.</text>
</comment>
<proteinExistence type="predicted"/>
<name>A0A2J7TI13_METSI</name>
<dbReference type="Proteomes" id="UP000236286">
    <property type="component" value="Unassembled WGS sequence"/>
</dbReference>
<reference evidence="1 2" key="1">
    <citation type="submission" date="2017-10" db="EMBL/GenBank/DDBJ databases">
        <title>Genome announcement of Methylocella silvestris TVC from permafrost.</title>
        <authorList>
            <person name="Wang J."/>
            <person name="Geng K."/>
            <person name="Ul-Haque F."/>
            <person name="Crombie A.T."/>
            <person name="Street L.E."/>
            <person name="Wookey P.A."/>
            <person name="Murrell J.C."/>
            <person name="Pratscher J."/>
        </authorList>
    </citation>
    <scope>NUCLEOTIDE SEQUENCE [LARGE SCALE GENOMIC DNA]</scope>
    <source>
        <strain evidence="1 2">TVC</strain>
    </source>
</reference>
<accession>A0A2J7TI13</accession>
<dbReference type="AlphaFoldDB" id="A0A2J7TI13"/>
<sequence>MNDMAAVGKAPLRSKAATLDLKRESRKCKNSTLDRPAMAIDSDRAVIGRSAGLTPSPWQL</sequence>
<protein>
    <submittedName>
        <fullName evidence="1">Uncharacterized protein</fullName>
    </submittedName>
</protein>